<organism evidence="1 2">
    <name type="scientific">Sungouiella intermedia</name>
    <dbReference type="NCBI Taxonomy" id="45354"/>
    <lineage>
        <taxon>Eukaryota</taxon>
        <taxon>Fungi</taxon>
        <taxon>Dikarya</taxon>
        <taxon>Ascomycota</taxon>
        <taxon>Saccharomycotina</taxon>
        <taxon>Pichiomycetes</taxon>
        <taxon>Metschnikowiaceae</taxon>
        <taxon>Sungouiella</taxon>
    </lineage>
</organism>
<dbReference type="AlphaFoldDB" id="A0A1L0BAI6"/>
<evidence type="ECO:0000313" key="1">
    <source>
        <dbReference type="EMBL" id="SGZ48676.1"/>
    </source>
</evidence>
<protein>
    <submittedName>
        <fullName evidence="1">CIC11C00000000326</fullName>
    </submittedName>
</protein>
<gene>
    <name evidence="1" type="ORF">SAMEA4029009_CIC11G00000000326</name>
</gene>
<name>A0A1L0BAI6_9ASCO</name>
<dbReference type="EMBL" id="LT635764">
    <property type="protein sequence ID" value="SGZ48676.1"/>
    <property type="molecule type" value="Genomic_DNA"/>
</dbReference>
<accession>A0A1L0BAI6</accession>
<evidence type="ECO:0000313" key="2">
    <source>
        <dbReference type="Proteomes" id="UP000182259"/>
    </source>
</evidence>
<reference evidence="2" key="1">
    <citation type="submission" date="2016-10" db="EMBL/GenBank/DDBJ databases">
        <authorList>
            <person name="Geijer C."/>
            <person name="Jareborg N."/>
            <person name="Dainat J."/>
        </authorList>
    </citation>
    <scope>NUCLEOTIDE SEQUENCE [LARGE SCALE GENOMIC DNA]</scope>
    <source>
        <strain evidence="2">PYCC 4715</strain>
    </source>
</reference>
<proteinExistence type="predicted"/>
<dbReference type="Proteomes" id="UP000182259">
    <property type="component" value="Chromosome I"/>
</dbReference>
<sequence length="494" mass="56492">MGSTVSLPQATANSVSLGTPTMVETRVSSSFIESSIIIRCPFTGREWLALMPGGYSGPLIIYDGPSNQYAPMVVVNHMDHYRSQFSIELPPSPAEYRNASTEVFNWYDKFFKNDIYWFDFPTQYRGMPERFEWRRSSGQEVVELGRLDWLSKGWKLVRAPPEQPNVKLHRDSRKSGISSDGGEIVGVWISRHSLSKSGHFELIGSGLQMGQSFRLMAMASALTIEANVMRIERQRRNNRLAKISTMGSSVSLPEIEGVTPNLPMPTMADTRIRGWFKKRIFITTTNNAQLWLVVLPRGYYGTLIFHDGPNLDDQVMALSHHIDFWRSKFELTLPSLKVTLHVIRNFFTSDLYWFDIPVGVDRVKERFEWRRSYGKEVQNLAFPTKGWKLVRLSTVDNPTFKIPRDEREIGFGSDGAQVVAVWSSKRIFSKKGHFELLLAGEKLGPLFLMVAWVSVLTLEINVIRKEHNRNCSSVSIHKKKPSVDQFTDFEQNAR</sequence>